<feature type="transmembrane region" description="Helical" evidence="14">
    <location>
        <begin position="104"/>
        <end position="125"/>
    </location>
</feature>
<evidence type="ECO:0000256" key="13">
    <source>
        <dbReference type="ARBA" id="ARBA00047594"/>
    </source>
</evidence>
<name>A0A841I0M9_9DEIO</name>
<dbReference type="GO" id="GO:0005886">
    <property type="term" value="C:plasma membrane"/>
    <property type="evidence" value="ECO:0007669"/>
    <property type="project" value="UniProtKB-SubCell"/>
</dbReference>
<feature type="transmembrane region" description="Helical" evidence="14">
    <location>
        <begin position="213"/>
        <end position="234"/>
    </location>
</feature>
<evidence type="ECO:0000256" key="2">
    <source>
        <dbReference type="ARBA" id="ARBA00010621"/>
    </source>
</evidence>
<keyword evidence="14" id="KW-0133">Cell shape</keyword>
<keyword evidence="14" id="KW-0573">Peptidoglycan synthesis</keyword>
<evidence type="ECO:0000256" key="3">
    <source>
        <dbReference type="ARBA" id="ARBA00012374"/>
    </source>
</evidence>
<comment type="function">
    <text evidence="14">Catalyzes the dephosphorylation of undecaprenyl diphosphate (UPP). Confers resistance to bacitracin.</text>
</comment>
<keyword evidence="5 14" id="KW-1003">Cell membrane</keyword>
<dbReference type="GO" id="GO:0009252">
    <property type="term" value="P:peptidoglycan biosynthetic process"/>
    <property type="evidence" value="ECO:0007669"/>
    <property type="project" value="UniProtKB-KW"/>
</dbReference>
<keyword evidence="6 14" id="KW-0812">Transmembrane</keyword>
<dbReference type="GO" id="GO:0071555">
    <property type="term" value="P:cell wall organization"/>
    <property type="evidence" value="ECO:0007669"/>
    <property type="project" value="UniProtKB-KW"/>
</dbReference>
<gene>
    <name evidence="14" type="primary">uppP</name>
    <name evidence="15" type="ORF">HNR42_001413</name>
</gene>
<dbReference type="GO" id="GO:0050380">
    <property type="term" value="F:undecaprenyl-diphosphatase activity"/>
    <property type="evidence" value="ECO:0007669"/>
    <property type="project" value="UniProtKB-UniRule"/>
</dbReference>
<feature type="transmembrane region" description="Helical" evidence="14">
    <location>
        <begin position="183"/>
        <end position="201"/>
    </location>
</feature>
<evidence type="ECO:0000313" key="16">
    <source>
        <dbReference type="Proteomes" id="UP000569951"/>
    </source>
</evidence>
<evidence type="ECO:0000256" key="7">
    <source>
        <dbReference type="ARBA" id="ARBA00022801"/>
    </source>
</evidence>
<dbReference type="InterPro" id="IPR003824">
    <property type="entry name" value="UppP"/>
</dbReference>
<evidence type="ECO:0000256" key="11">
    <source>
        <dbReference type="ARBA" id="ARBA00032707"/>
    </source>
</evidence>
<protein>
    <recommendedName>
        <fullName evidence="4 14">Undecaprenyl-diphosphatase</fullName>
        <ecNumber evidence="3 14">3.6.1.27</ecNumber>
    </recommendedName>
    <alternativeName>
        <fullName evidence="12 14">Bacitracin resistance protein</fullName>
    </alternativeName>
    <alternativeName>
        <fullName evidence="11 14">Undecaprenyl pyrophosphate phosphatase</fullName>
    </alternativeName>
</protein>
<feature type="transmembrane region" description="Helical" evidence="14">
    <location>
        <begin position="146"/>
        <end position="171"/>
    </location>
</feature>
<evidence type="ECO:0000256" key="9">
    <source>
        <dbReference type="ARBA" id="ARBA00023136"/>
    </source>
</evidence>
<comment type="catalytic activity">
    <reaction evidence="13 14">
        <text>di-trans,octa-cis-undecaprenyl diphosphate + H2O = di-trans,octa-cis-undecaprenyl phosphate + phosphate + H(+)</text>
        <dbReference type="Rhea" id="RHEA:28094"/>
        <dbReference type="ChEBI" id="CHEBI:15377"/>
        <dbReference type="ChEBI" id="CHEBI:15378"/>
        <dbReference type="ChEBI" id="CHEBI:43474"/>
        <dbReference type="ChEBI" id="CHEBI:58405"/>
        <dbReference type="ChEBI" id="CHEBI:60392"/>
        <dbReference type="EC" id="3.6.1.27"/>
    </reaction>
</comment>
<dbReference type="PANTHER" id="PTHR30622">
    <property type="entry name" value="UNDECAPRENYL-DIPHOSPHATASE"/>
    <property type="match status" value="1"/>
</dbReference>
<dbReference type="NCBIfam" id="NF001389">
    <property type="entry name" value="PRK00281.1-2"/>
    <property type="match status" value="1"/>
</dbReference>
<dbReference type="RefSeq" id="WP_183985958.1">
    <property type="nucleotide sequence ID" value="NZ_JACHHG010000004.1"/>
</dbReference>
<evidence type="ECO:0000256" key="12">
    <source>
        <dbReference type="ARBA" id="ARBA00032932"/>
    </source>
</evidence>
<comment type="caution">
    <text evidence="15">The sequence shown here is derived from an EMBL/GenBank/DDBJ whole genome shotgun (WGS) entry which is preliminary data.</text>
</comment>
<dbReference type="PANTHER" id="PTHR30622:SF3">
    <property type="entry name" value="UNDECAPRENYL-DIPHOSPHATASE"/>
    <property type="match status" value="1"/>
</dbReference>
<feature type="transmembrane region" description="Helical" evidence="14">
    <location>
        <begin position="79"/>
        <end position="98"/>
    </location>
</feature>
<accession>A0A841I0M9</accession>
<dbReference type="Pfam" id="PF02673">
    <property type="entry name" value="BacA"/>
    <property type="match status" value="1"/>
</dbReference>
<dbReference type="EMBL" id="JACHHG010000004">
    <property type="protein sequence ID" value="MBB6097990.1"/>
    <property type="molecule type" value="Genomic_DNA"/>
</dbReference>
<keyword evidence="10 14" id="KW-0046">Antibiotic resistance</keyword>
<evidence type="ECO:0000256" key="8">
    <source>
        <dbReference type="ARBA" id="ARBA00022989"/>
    </source>
</evidence>
<dbReference type="HAMAP" id="MF_01006">
    <property type="entry name" value="Undec_diphosphatase"/>
    <property type="match status" value="1"/>
</dbReference>
<sequence length="264" mass="28362">MSNPVAAAISGVVEGVTEFLPISSTGHLIVTSAVLNYQTTGAFEVIIQIGAIFAVLWFYRLQLVQQARQLSTHAEVRRFWLGVIVAFLPAAAIGFLLGDFIERVLFSPQVVAVSLIVGGIVLWIVESRPRTPVTQEATQITLRQSLIIGLAQLCALVPGVSRSASTIVGGMLTGLSRPAATTFSFYLSIPTLGGASLYSLLKDWDAIRTQGFADIAIGMVTSFVVALLAIGWLLRFISKNDFKGFAVYRIIAGTVILVFFALRG</sequence>
<dbReference type="NCBIfam" id="NF001390">
    <property type="entry name" value="PRK00281.1-4"/>
    <property type="match status" value="1"/>
</dbReference>
<dbReference type="Proteomes" id="UP000569951">
    <property type="component" value="Unassembled WGS sequence"/>
</dbReference>
<dbReference type="GO" id="GO:0046677">
    <property type="term" value="P:response to antibiotic"/>
    <property type="evidence" value="ECO:0007669"/>
    <property type="project" value="UniProtKB-UniRule"/>
</dbReference>
<dbReference type="NCBIfam" id="TIGR00753">
    <property type="entry name" value="undec_PP_bacA"/>
    <property type="match status" value="1"/>
</dbReference>
<proteinExistence type="inferred from homology"/>
<keyword evidence="16" id="KW-1185">Reference proteome</keyword>
<evidence type="ECO:0000256" key="10">
    <source>
        <dbReference type="ARBA" id="ARBA00023251"/>
    </source>
</evidence>
<feature type="transmembrane region" description="Helical" evidence="14">
    <location>
        <begin position="41"/>
        <end position="59"/>
    </location>
</feature>
<feature type="transmembrane region" description="Helical" evidence="14">
    <location>
        <begin position="246"/>
        <end position="262"/>
    </location>
</feature>
<evidence type="ECO:0000256" key="1">
    <source>
        <dbReference type="ARBA" id="ARBA00004651"/>
    </source>
</evidence>
<keyword evidence="7 14" id="KW-0378">Hydrolase</keyword>
<keyword evidence="8 14" id="KW-1133">Transmembrane helix</keyword>
<dbReference type="EC" id="3.6.1.27" evidence="3 14"/>
<evidence type="ECO:0000313" key="15">
    <source>
        <dbReference type="EMBL" id="MBB6097990.1"/>
    </source>
</evidence>
<organism evidence="15 16">
    <name type="scientific">Deinobacterium chartae</name>
    <dbReference type="NCBI Taxonomy" id="521158"/>
    <lineage>
        <taxon>Bacteria</taxon>
        <taxon>Thermotogati</taxon>
        <taxon>Deinococcota</taxon>
        <taxon>Deinococci</taxon>
        <taxon>Deinococcales</taxon>
        <taxon>Deinococcaceae</taxon>
        <taxon>Deinobacterium</taxon>
    </lineage>
</organism>
<evidence type="ECO:0000256" key="14">
    <source>
        <dbReference type="HAMAP-Rule" id="MF_01006"/>
    </source>
</evidence>
<keyword evidence="14" id="KW-0961">Cell wall biogenesis/degradation</keyword>
<evidence type="ECO:0000256" key="5">
    <source>
        <dbReference type="ARBA" id="ARBA00022475"/>
    </source>
</evidence>
<evidence type="ECO:0000256" key="4">
    <source>
        <dbReference type="ARBA" id="ARBA00021581"/>
    </source>
</evidence>
<comment type="similarity">
    <text evidence="2 14">Belongs to the UppP family.</text>
</comment>
<evidence type="ECO:0000256" key="6">
    <source>
        <dbReference type="ARBA" id="ARBA00022692"/>
    </source>
</evidence>
<comment type="subcellular location">
    <subcellularLocation>
        <location evidence="1 14">Cell membrane</location>
        <topology evidence="1 14">Multi-pass membrane protein</topology>
    </subcellularLocation>
</comment>
<keyword evidence="9 14" id="KW-0472">Membrane</keyword>
<comment type="miscellaneous">
    <text evidence="14">Bacitracin is thought to be involved in the inhibition of peptidoglycan synthesis by sequestering undecaprenyl diphosphate, thereby reducing the pool of lipid carrier available.</text>
</comment>
<reference evidence="15 16" key="1">
    <citation type="submission" date="2020-08" db="EMBL/GenBank/DDBJ databases">
        <title>Genomic Encyclopedia of Type Strains, Phase IV (KMG-IV): sequencing the most valuable type-strain genomes for metagenomic binning, comparative biology and taxonomic classification.</title>
        <authorList>
            <person name="Goeker M."/>
        </authorList>
    </citation>
    <scope>NUCLEOTIDE SEQUENCE [LARGE SCALE GENOMIC DNA]</scope>
    <source>
        <strain evidence="15 16">DSM 21458</strain>
    </source>
</reference>
<dbReference type="GO" id="GO:0008360">
    <property type="term" value="P:regulation of cell shape"/>
    <property type="evidence" value="ECO:0007669"/>
    <property type="project" value="UniProtKB-KW"/>
</dbReference>
<dbReference type="AlphaFoldDB" id="A0A841I0M9"/>